<comment type="caution">
    <text evidence="1">The sequence shown here is derived from an EMBL/GenBank/DDBJ whole genome shotgun (WGS) entry which is preliminary data.</text>
</comment>
<dbReference type="InterPro" id="IPR011659">
    <property type="entry name" value="WD40"/>
</dbReference>
<dbReference type="InterPro" id="IPR011042">
    <property type="entry name" value="6-blade_b-propeller_TolB-like"/>
</dbReference>
<dbReference type="Pfam" id="PF05787">
    <property type="entry name" value="PhoX"/>
    <property type="match status" value="2"/>
</dbReference>
<name>A0A4S3KYR2_9GAMM</name>
<dbReference type="Pfam" id="PF07676">
    <property type="entry name" value="PD40"/>
    <property type="match status" value="1"/>
</dbReference>
<dbReference type="OrthoDB" id="9801383at2"/>
<keyword evidence="2" id="KW-1185">Reference proteome</keyword>
<dbReference type="PANTHER" id="PTHR35399:SF2">
    <property type="entry name" value="DUF839 DOMAIN-CONTAINING PROTEIN"/>
    <property type="match status" value="1"/>
</dbReference>
<organism evidence="1 2">
    <name type="scientific">Pseudofulvimonas gallinarii</name>
    <dbReference type="NCBI Taxonomy" id="634155"/>
    <lineage>
        <taxon>Bacteria</taxon>
        <taxon>Pseudomonadati</taxon>
        <taxon>Pseudomonadota</taxon>
        <taxon>Gammaproteobacteria</taxon>
        <taxon>Lysobacterales</taxon>
        <taxon>Rhodanobacteraceae</taxon>
        <taxon>Pseudofulvimonas</taxon>
    </lineage>
</organism>
<dbReference type="Gene3D" id="2.120.10.30">
    <property type="entry name" value="TolB, C-terminal domain"/>
    <property type="match status" value="1"/>
</dbReference>
<dbReference type="InterPro" id="IPR006311">
    <property type="entry name" value="TAT_signal"/>
</dbReference>
<evidence type="ECO:0000313" key="2">
    <source>
        <dbReference type="Proteomes" id="UP000294599"/>
    </source>
</evidence>
<gene>
    <name evidence="1" type="ORF">EDC25_10794</name>
</gene>
<reference evidence="1 2" key="1">
    <citation type="submission" date="2019-03" db="EMBL/GenBank/DDBJ databases">
        <title>Genomic Encyclopedia of Type Strains, Phase IV (KMG-IV): sequencing the most valuable type-strain genomes for metagenomic binning, comparative biology and taxonomic classification.</title>
        <authorList>
            <person name="Goeker M."/>
        </authorList>
    </citation>
    <scope>NUCLEOTIDE SEQUENCE [LARGE SCALE GENOMIC DNA]</scope>
    <source>
        <strain evidence="1 2">DSM 21944</strain>
    </source>
</reference>
<protein>
    <submittedName>
        <fullName evidence="1">Uncharacterized protein DUF839</fullName>
    </submittedName>
</protein>
<dbReference type="PROSITE" id="PS51318">
    <property type="entry name" value="TAT"/>
    <property type="match status" value="1"/>
</dbReference>
<dbReference type="Proteomes" id="UP000294599">
    <property type="component" value="Unassembled WGS sequence"/>
</dbReference>
<dbReference type="RefSeq" id="WP_123521379.1">
    <property type="nucleotide sequence ID" value="NZ_JBHLWF010000032.1"/>
</dbReference>
<sequence>MKDDASCAQRARRQFLRQSLLAAGVLAIGPRLVGRAFAAATDGGLEAWDYGPLLPANAHGLRLPAGFSSRIIARADEVIGRSGYAWHRAPDGGACFAAGDGGWVYASNSELGPGAGGVGAVRFDPQGNIVDAYRIADGTTRNCSGGPTPWGTWITCEETERGRAIECDPLGRRPQRELPALGWLYREAVAIDPRHGHVYHTEDRHDGRLYRSRHPDYPDLGTGVLEAAVMEPGDIHQPRRLRWIPVPHPNPDDSQPYTRLQVPEATVFDRGEGMWYHAGMVYFTTTADNRIWAIDCAAQTIQCIYDREATSPAGIATGVDNLCATADGNLLVAEDGGELRLVMVTPEGRAAPLLQVEHEGSELAGPAFSPDGTRLYFSSQRGPAVDGNYGVTFEVSGPFRGARAA</sequence>
<dbReference type="SUPFAM" id="SSF101898">
    <property type="entry name" value="NHL repeat"/>
    <property type="match status" value="1"/>
</dbReference>
<proteinExistence type="predicted"/>
<accession>A0A4S3KYR2</accession>
<dbReference type="EMBL" id="SMAF01000007">
    <property type="protein sequence ID" value="TCS98897.1"/>
    <property type="molecule type" value="Genomic_DNA"/>
</dbReference>
<dbReference type="InterPro" id="IPR008557">
    <property type="entry name" value="PhoX"/>
</dbReference>
<dbReference type="AlphaFoldDB" id="A0A4S3KYR2"/>
<evidence type="ECO:0000313" key="1">
    <source>
        <dbReference type="EMBL" id="TCS98897.1"/>
    </source>
</evidence>
<dbReference type="PANTHER" id="PTHR35399">
    <property type="entry name" value="SLR8030 PROTEIN"/>
    <property type="match status" value="1"/>
</dbReference>